<feature type="compositionally biased region" description="Low complexity" evidence="9">
    <location>
        <begin position="905"/>
        <end position="914"/>
    </location>
</feature>
<reference evidence="11" key="1">
    <citation type="submission" date="2022-11" db="EMBL/GenBank/DDBJ databases">
        <authorList>
            <person name="Kikuchi T."/>
        </authorList>
    </citation>
    <scope>NUCLEOTIDE SEQUENCE</scope>
    <source>
        <strain evidence="11">PS1010</strain>
    </source>
</reference>
<feature type="binding site" evidence="7">
    <location>
        <position position="176"/>
    </location>
    <ligand>
        <name>Na(+)</name>
        <dbReference type="ChEBI" id="CHEBI:29101"/>
        <label>1</label>
    </ligand>
</feature>
<keyword evidence="6 10" id="KW-0472">Membrane</keyword>
<name>A0A9P1IK54_9PELO</name>
<evidence type="ECO:0000256" key="5">
    <source>
        <dbReference type="ARBA" id="ARBA00022989"/>
    </source>
</evidence>
<evidence type="ECO:0000256" key="4">
    <source>
        <dbReference type="ARBA" id="ARBA00022847"/>
    </source>
</evidence>
<feature type="transmembrane region" description="Helical" evidence="10">
    <location>
        <begin position="239"/>
        <end position="267"/>
    </location>
</feature>
<dbReference type="PANTHER" id="PTHR11616">
    <property type="entry name" value="SODIUM/CHLORIDE DEPENDENT TRANSPORTER"/>
    <property type="match status" value="1"/>
</dbReference>
<dbReference type="SUPFAM" id="SSF161070">
    <property type="entry name" value="SNF-like"/>
    <property type="match status" value="1"/>
</dbReference>
<feature type="region of interest" description="Disordered" evidence="9">
    <location>
        <begin position="851"/>
        <end position="935"/>
    </location>
</feature>
<feature type="transmembrane region" description="Helical" evidence="10">
    <location>
        <begin position="167"/>
        <end position="185"/>
    </location>
</feature>
<dbReference type="AlphaFoldDB" id="A0A9P1IK54"/>
<keyword evidence="4" id="KW-0769">Symport</keyword>
<proteinExistence type="predicted"/>
<evidence type="ECO:0000256" key="9">
    <source>
        <dbReference type="SAM" id="MobiDB-lite"/>
    </source>
</evidence>
<protein>
    <recommendedName>
        <fullName evidence="13">Transporter</fullName>
    </recommendedName>
</protein>
<keyword evidence="2" id="KW-0813">Transport</keyword>
<dbReference type="CDD" id="cd10324">
    <property type="entry name" value="SLC6sbd"/>
    <property type="match status" value="1"/>
</dbReference>
<keyword evidence="8" id="KW-1015">Disulfide bond</keyword>
<feature type="transmembrane region" description="Helical" evidence="10">
    <location>
        <begin position="548"/>
        <end position="575"/>
    </location>
</feature>
<evidence type="ECO:0000256" key="6">
    <source>
        <dbReference type="ARBA" id="ARBA00023136"/>
    </source>
</evidence>
<dbReference type="GO" id="GO:0089718">
    <property type="term" value="P:amino acid import across plasma membrane"/>
    <property type="evidence" value="ECO:0007669"/>
    <property type="project" value="TreeGrafter"/>
</dbReference>
<dbReference type="GO" id="GO:0015179">
    <property type="term" value="F:L-amino acid transmembrane transporter activity"/>
    <property type="evidence" value="ECO:0007669"/>
    <property type="project" value="TreeGrafter"/>
</dbReference>
<feature type="region of interest" description="Disordered" evidence="9">
    <location>
        <begin position="978"/>
        <end position="1003"/>
    </location>
</feature>
<dbReference type="PROSITE" id="PS50267">
    <property type="entry name" value="NA_NEUROTRAN_SYMP_3"/>
    <property type="match status" value="1"/>
</dbReference>
<evidence type="ECO:0000256" key="3">
    <source>
        <dbReference type="ARBA" id="ARBA00022692"/>
    </source>
</evidence>
<gene>
    <name evidence="11" type="ORF">CAMP_LOCUS8995</name>
</gene>
<evidence type="ECO:0000256" key="10">
    <source>
        <dbReference type="SAM" id="Phobius"/>
    </source>
</evidence>
<feature type="transmembrane region" description="Helical" evidence="10">
    <location>
        <begin position="334"/>
        <end position="354"/>
    </location>
</feature>
<feature type="binding site" evidence="7">
    <location>
        <position position="520"/>
    </location>
    <ligand>
        <name>Na(+)</name>
        <dbReference type="ChEBI" id="CHEBI:29101"/>
        <label>1</label>
    </ligand>
</feature>
<evidence type="ECO:0000256" key="8">
    <source>
        <dbReference type="PIRSR" id="PIRSR600175-2"/>
    </source>
</evidence>
<feature type="transmembrane region" description="Helical" evidence="10">
    <location>
        <begin position="197"/>
        <end position="218"/>
    </location>
</feature>
<evidence type="ECO:0000256" key="1">
    <source>
        <dbReference type="ARBA" id="ARBA00004141"/>
    </source>
</evidence>
<evidence type="ECO:0000256" key="2">
    <source>
        <dbReference type="ARBA" id="ARBA00022448"/>
    </source>
</evidence>
<feature type="transmembrane region" description="Helical" evidence="10">
    <location>
        <begin position="629"/>
        <end position="659"/>
    </location>
</feature>
<feature type="transmembrane region" description="Helical" evidence="10">
    <location>
        <begin position="445"/>
        <end position="470"/>
    </location>
</feature>
<keyword evidence="3 10" id="KW-0812">Transmembrane</keyword>
<dbReference type="PANTHER" id="PTHR11616:SF324">
    <property type="entry name" value="SODIUM-DEPENDENT TRANSPORTER SNF-12"/>
    <property type="match status" value="1"/>
</dbReference>
<organism evidence="11 12">
    <name type="scientific">Caenorhabditis angaria</name>
    <dbReference type="NCBI Taxonomy" id="860376"/>
    <lineage>
        <taxon>Eukaryota</taxon>
        <taxon>Metazoa</taxon>
        <taxon>Ecdysozoa</taxon>
        <taxon>Nematoda</taxon>
        <taxon>Chromadorea</taxon>
        <taxon>Rhabditida</taxon>
        <taxon>Rhabditina</taxon>
        <taxon>Rhabditomorpha</taxon>
        <taxon>Rhabditoidea</taxon>
        <taxon>Rhabditidae</taxon>
        <taxon>Peloderinae</taxon>
        <taxon>Caenorhabditis</taxon>
    </lineage>
</organism>
<keyword evidence="7" id="KW-0915">Sodium</keyword>
<feature type="transmembrane region" description="Helical" evidence="10">
    <location>
        <begin position="505"/>
        <end position="527"/>
    </location>
</feature>
<evidence type="ECO:0000313" key="11">
    <source>
        <dbReference type="EMBL" id="CAI5446358.1"/>
    </source>
</evidence>
<dbReference type="Pfam" id="PF00209">
    <property type="entry name" value="SNF"/>
    <property type="match status" value="1"/>
</dbReference>
<dbReference type="InterPro" id="IPR037272">
    <property type="entry name" value="SNS_sf"/>
</dbReference>
<feature type="transmembrane region" description="Helical" evidence="10">
    <location>
        <begin position="587"/>
        <end position="608"/>
    </location>
</feature>
<dbReference type="PRINTS" id="PR00176">
    <property type="entry name" value="NANEUSMPORT"/>
</dbReference>
<comment type="subcellular location">
    <subcellularLocation>
        <location evidence="1">Membrane</location>
        <topology evidence="1">Multi-pass membrane protein</topology>
    </subcellularLocation>
</comment>
<dbReference type="GO" id="GO:0046872">
    <property type="term" value="F:metal ion binding"/>
    <property type="evidence" value="ECO:0007669"/>
    <property type="project" value="UniProtKB-KW"/>
</dbReference>
<comment type="caution">
    <text evidence="11">The sequence shown here is derived from an EMBL/GenBank/DDBJ whole genome shotgun (WGS) entry which is preliminary data.</text>
</comment>
<accession>A0A9P1IK54</accession>
<keyword evidence="7" id="KW-0479">Metal-binding</keyword>
<feature type="binding site" evidence="7">
    <location>
        <position position="173"/>
    </location>
    <ligand>
        <name>Na(+)</name>
        <dbReference type="ChEBI" id="CHEBI:29101"/>
        <label>1</label>
    </ligand>
</feature>
<feature type="compositionally biased region" description="Pro residues" evidence="9">
    <location>
        <begin position="870"/>
        <end position="883"/>
    </location>
</feature>
<feature type="disulfide bond" evidence="8">
    <location>
        <begin position="283"/>
        <end position="293"/>
    </location>
</feature>
<dbReference type="GO" id="GO:0005886">
    <property type="term" value="C:plasma membrane"/>
    <property type="evidence" value="ECO:0007669"/>
    <property type="project" value="TreeGrafter"/>
</dbReference>
<dbReference type="EMBL" id="CANHGI010000003">
    <property type="protein sequence ID" value="CAI5446358.1"/>
    <property type="molecule type" value="Genomic_DNA"/>
</dbReference>
<evidence type="ECO:0008006" key="13">
    <source>
        <dbReference type="Google" id="ProtNLM"/>
    </source>
</evidence>
<sequence>MSNDNWKPALRRQIEQLAQRNEQNRQNAHKSGEQNAKIAEMDAKIVRLRELVARKPNEAAIFYLECLSLADENDLFFERIGGGYLKTSGGPRIVENSGSSENHTVSLPSMSAPSVIQTVDIATLEESGKLPQRPHWWDQLQLYRRSDLLNQTKQNDRRELWLTQKDFFLACLGFMVGVGHAMRFPAKVYQHGGGVFFIPYIFSLVFFGLPLVFLHLSIGQYTGQAANTAFSKLMPIGAGIGWALVVIAIPVAIYYNIIVAWAIHYFFLSLKGTLTGKLPWEYCGEEWQLDTKCCNLHKLHECFNSTNSITAPEAFFHSEVLSLSTFGDFTLGPLQSHLVLSLAAAWLLVFFGVFKGLGSIASTMNVTATVPYFLLSTLLLRGISLPGANKGLNFLFSVDSSKLWKWQIWKSAAEQVFYELGIDAGPLISMAAFSRYRNNVYRDSVLLVIMDALTSTLCGCVIFSFVGFIASESNTEITDVLKHDPLYLSFTVYPGVTSFMNWGGLWAMLFFGMIVLAALDAEFAWLEMIASAFMNHFSTKNKAVENRLLALLCLFGFFFGLPLCAQGGIFVFHAIENLNANWNSFSLALFSVVIVCYVYGIDNYLTDISGMLRVPRISISKATRVRDKFIAILGPGGIYIKYSLLFVCPIILTILLMASVFGYQRISFAARPIPIEYEFVAWIVMIGPLLVVPLVAFLQVRQTRKEGKLLKSLFDTSEWSQQDEIDNEMGDGNRGRNISEDMTTNRRRTPTIFTHRENTYMYIESRGPTIRGGESRVFSLPTTERYGWQTGRIRDKLNISNYSPPPSSMTSKKSAEEVELKLFGAPPALKETRTRFAESLPYNHHFRENEEVLDATSIPKRRLRTSPSASDPPIPTTPLPPIPTKHSFAHSEPPSPSLQTDRRSIPSSSRSTASENDSGSESELYGGFTSDNRPTVIRKVTSNDDDSMTFVSNAAESISITPIDAPRQRSLSSVALYDHDEKTSRSQVLSQLKRPAPIDMPPG</sequence>
<dbReference type="GO" id="GO:0005283">
    <property type="term" value="F:amino acid:sodium symporter activity"/>
    <property type="evidence" value="ECO:0007669"/>
    <property type="project" value="TreeGrafter"/>
</dbReference>
<evidence type="ECO:0000313" key="12">
    <source>
        <dbReference type="Proteomes" id="UP001152747"/>
    </source>
</evidence>
<feature type="transmembrane region" description="Helical" evidence="10">
    <location>
        <begin position="679"/>
        <end position="698"/>
    </location>
</feature>
<keyword evidence="5 10" id="KW-1133">Transmembrane helix</keyword>
<evidence type="ECO:0000256" key="7">
    <source>
        <dbReference type="PIRSR" id="PIRSR600175-1"/>
    </source>
</evidence>
<keyword evidence="12" id="KW-1185">Reference proteome</keyword>
<dbReference type="InterPro" id="IPR000175">
    <property type="entry name" value="Na/ntran_symport"/>
</dbReference>
<dbReference type="OrthoDB" id="6581954at2759"/>
<dbReference type="Proteomes" id="UP001152747">
    <property type="component" value="Unassembled WGS sequence"/>
</dbReference>